<dbReference type="CDD" id="cd17324">
    <property type="entry name" value="MFS_NepI_like"/>
    <property type="match status" value="1"/>
</dbReference>
<feature type="transmembrane region" description="Helical" evidence="6">
    <location>
        <begin position="282"/>
        <end position="298"/>
    </location>
</feature>
<dbReference type="SUPFAM" id="SSF103473">
    <property type="entry name" value="MFS general substrate transporter"/>
    <property type="match status" value="1"/>
</dbReference>
<feature type="transmembrane region" description="Helical" evidence="6">
    <location>
        <begin position="367"/>
        <end position="385"/>
    </location>
</feature>
<dbReference type="PROSITE" id="PS50850">
    <property type="entry name" value="MFS"/>
    <property type="match status" value="1"/>
</dbReference>
<evidence type="ECO:0000313" key="9">
    <source>
        <dbReference type="Proteomes" id="UP000463857"/>
    </source>
</evidence>
<gene>
    <name evidence="8" type="ORF">EK0264_06880</name>
</gene>
<accession>A0A7L4YL64</accession>
<dbReference type="GO" id="GO:0005886">
    <property type="term" value="C:plasma membrane"/>
    <property type="evidence" value="ECO:0007669"/>
    <property type="project" value="UniProtKB-SubCell"/>
</dbReference>
<feature type="transmembrane region" description="Helical" evidence="6">
    <location>
        <begin position="340"/>
        <end position="361"/>
    </location>
</feature>
<feature type="transmembrane region" description="Helical" evidence="6">
    <location>
        <begin position="55"/>
        <end position="76"/>
    </location>
</feature>
<evidence type="ECO:0000259" key="7">
    <source>
        <dbReference type="PROSITE" id="PS50850"/>
    </source>
</evidence>
<evidence type="ECO:0000256" key="2">
    <source>
        <dbReference type="ARBA" id="ARBA00022475"/>
    </source>
</evidence>
<organism evidence="8 9">
    <name type="scientific">Epidermidibacterium keratini</name>
    <dbReference type="NCBI Taxonomy" id="1891644"/>
    <lineage>
        <taxon>Bacteria</taxon>
        <taxon>Bacillati</taxon>
        <taxon>Actinomycetota</taxon>
        <taxon>Actinomycetes</taxon>
        <taxon>Sporichthyales</taxon>
        <taxon>Sporichthyaceae</taxon>
        <taxon>Epidermidibacterium</taxon>
    </lineage>
</organism>
<reference evidence="8 9" key="1">
    <citation type="journal article" date="2018" name="Int. J. Syst. Evol. Microbiol.">
        <title>Epidermidibacterium keratini gen. nov., sp. nov., a member of the family Sporichthyaceae, isolated from keratin epidermis.</title>
        <authorList>
            <person name="Lee D.G."/>
            <person name="Trujillo M.E."/>
            <person name="Kang S."/>
            <person name="Nam J.J."/>
            <person name="Kim Y.J."/>
        </authorList>
    </citation>
    <scope>NUCLEOTIDE SEQUENCE [LARGE SCALE GENOMIC DNA]</scope>
    <source>
        <strain evidence="8 9">EPI-7</strain>
    </source>
</reference>
<dbReference type="InParanoid" id="A0A7L4YL64"/>
<dbReference type="InterPro" id="IPR050189">
    <property type="entry name" value="MFS_Efflux_Transporters"/>
</dbReference>
<dbReference type="Pfam" id="PF07690">
    <property type="entry name" value="MFS_1"/>
    <property type="match status" value="1"/>
</dbReference>
<evidence type="ECO:0000256" key="6">
    <source>
        <dbReference type="SAM" id="Phobius"/>
    </source>
</evidence>
<evidence type="ECO:0000256" key="5">
    <source>
        <dbReference type="ARBA" id="ARBA00023136"/>
    </source>
</evidence>
<keyword evidence="3 6" id="KW-0812">Transmembrane</keyword>
<feature type="transmembrane region" description="Helical" evidence="6">
    <location>
        <begin position="304"/>
        <end position="328"/>
    </location>
</feature>
<dbReference type="PANTHER" id="PTHR43124">
    <property type="entry name" value="PURINE EFFLUX PUMP PBUE"/>
    <property type="match status" value="1"/>
</dbReference>
<feature type="transmembrane region" description="Helical" evidence="6">
    <location>
        <begin position="247"/>
        <end position="270"/>
    </location>
</feature>
<feature type="transmembrane region" description="Helical" evidence="6">
    <location>
        <begin position="145"/>
        <end position="166"/>
    </location>
</feature>
<evidence type="ECO:0000256" key="4">
    <source>
        <dbReference type="ARBA" id="ARBA00022989"/>
    </source>
</evidence>
<dbReference type="InterPro" id="IPR011701">
    <property type="entry name" value="MFS"/>
</dbReference>
<feature type="domain" description="Major facilitator superfamily (MFS) profile" evidence="7">
    <location>
        <begin position="18"/>
        <end position="393"/>
    </location>
</feature>
<evidence type="ECO:0000256" key="1">
    <source>
        <dbReference type="ARBA" id="ARBA00004651"/>
    </source>
</evidence>
<feature type="transmembrane region" description="Helical" evidence="6">
    <location>
        <begin position="113"/>
        <end position="133"/>
    </location>
</feature>
<dbReference type="GO" id="GO:0022857">
    <property type="term" value="F:transmembrane transporter activity"/>
    <property type="evidence" value="ECO:0007669"/>
    <property type="project" value="InterPro"/>
</dbReference>
<dbReference type="AlphaFoldDB" id="A0A7L4YL64"/>
<keyword evidence="5 6" id="KW-0472">Membrane</keyword>
<evidence type="ECO:0000256" key="3">
    <source>
        <dbReference type="ARBA" id="ARBA00022692"/>
    </source>
</evidence>
<feature type="transmembrane region" description="Helical" evidence="6">
    <location>
        <begin position="217"/>
        <end position="241"/>
    </location>
</feature>
<proteinExistence type="predicted"/>
<name>A0A7L4YL64_9ACTN</name>
<dbReference type="Proteomes" id="UP000463857">
    <property type="component" value="Chromosome"/>
</dbReference>
<keyword evidence="4 6" id="KW-1133">Transmembrane helix</keyword>
<protein>
    <submittedName>
        <fullName evidence="8">MFS transporter</fullName>
    </submittedName>
</protein>
<dbReference type="PANTHER" id="PTHR43124:SF3">
    <property type="entry name" value="CHLORAMPHENICOL EFFLUX PUMP RV0191"/>
    <property type="match status" value="1"/>
</dbReference>
<evidence type="ECO:0000313" key="8">
    <source>
        <dbReference type="EMBL" id="QHC00025.1"/>
    </source>
</evidence>
<dbReference type="InterPro" id="IPR036259">
    <property type="entry name" value="MFS_trans_sf"/>
</dbReference>
<sequence>MYSETAQFSAENIAIPRRLLVVPIVIFVMVTSEFMISPLLPSISQALGRPLGQTSLLITALAVGQVIGGVTLGVLLSRIRPAIALAGLALAFAAVQVTPIYTTSWPAVLGTRLVAGFLMASMFTVALTAAGAIVPPELMARASGVVFSGVTFGLTIGSPLAGWLGGLAGWRWAFAAVSIGGVISGLAVLAIFRAPVPPRPSPQDTDNARPLRNPRLWATYLTALLLIGASAASYGFFGAILQQQTGWGPTAISLILLTFGVASIIGNLAVARFSGTRPDRTIAVVASAAVVFYVLAAVGNGSTWVLVLAIVALGGLGFTLNPAIMSLVVLHSGNRAITNALSATSVTLGIVIGSAAAGVLVDQGFGVRAPLVMSAVVTAVAVVVVRAARPPASEPAPVMMAELAPETC</sequence>
<keyword evidence="9" id="KW-1185">Reference proteome</keyword>
<keyword evidence="2" id="KW-1003">Cell membrane</keyword>
<dbReference type="EMBL" id="CP047156">
    <property type="protein sequence ID" value="QHC00025.1"/>
    <property type="molecule type" value="Genomic_DNA"/>
</dbReference>
<comment type="subcellular location">
    <subcellularLocation>
        <location evidence="1">Cell membrane</location>
        <topology evidence="1">Multi-pass membrane protein</topology>
    </subcellularLocation>
</comment>
<dbReference type="KEGG" id="eke:EK0264_06880"/>
<feature type="transmembrane region" description="Helical" evidence="6">
    <location>
        <begin position="172"/>
        <end position="196"/>
    </location>
</feature>
<feature type="transmembrane region" description="Helical" evidence="6">
    <location>
        <begin position="83"/>
        <end position="101"/>
    </location>
</feature>
<dbReference type="RefSeq" id="WP_159544097.1">
    <property type="nucleotide sequence ID" value="NZ_CP047156.1"/>
</dbReference>
<dbReference type="OrthoDB" id="9814237at2"/>
<dbReference type="InterPro" id="IPR020846">
    <property type="entry name" value="MFS_dom"/>
</dbReference>
<dbReference type="Gene3D" id="1.20.1250.20">
    <property type="entry name" value="MFS general substrate transporter like domains"/>
    <property type="match status" value="1"/>
</dbReference>
<feature type="transmembrane region" description="Helical" evidence="6">
    <location>
        <begin position="20"/>
        <end position="43"/>
    </location>
</feature>